<sequence length="97" mass="11212">MIWSSWSEFFSMGGYGVYVWGSYFVAFVCVIGEILLISKRRRTLINKYGQIYESNKETYSVPEDGSKLDKKTNEQEISDTRTNKNSNKEEISNETTS</sequence>
<evidence type="ECO:0000256" key="2">
    <source>
        <dbReference type="ARBA" id="ARBA00004377"/>
    </source>
</evidence>
<keyword evidence="9 12" id="KW-0201">Cytochrome c-type biogenesis</keyword>
<evidence type="ECO:0000313" key="14">
    <source>
        <dbReference type="EMBL" id="SEN64037.1"/>
    </source>
</evidence>
<dbReference type="PANTHER" id="PTHR37531">
    <property type="entry name" value="HEME EXPORTER PROTEIN D"/>
    <property type="match status" value="1"/>
</dbReference>
<evidence type="ECO:0000256" key="4">
    <source>
        <dbReference type="ARBA" id="ARBA00016461"/>
    </source>
</evidence>
<evidence type="ECO:0000256" key="6">
    <source>
        <dbReference type="ARBA" id="ARBA00022475"/>
    </source>
</evidence>
<dbReference type="InterPro" id="IPR007078">
    <property type="entry name" value="Haem_export_protD_CcmD"/>
</dbReference>
<accession>A0A1H8I771</accession>
<dbReference type="NCBIfam" id="TIGR03141">
    <property type="entry name" value="cytochro_ccmD"/>
    <property type="match status" value="1"/>
</dbReference>
<comment type="subcellular location">
    <subcellularLocation>
        <location evidence="2 12">Cell inner membrane</location>
        <topology evidence="2 12">Single-pass membrane protein</topology>
    </subcellularLocation>
</comment>
<dbReference type="GO" id="GO:1903607">
    <property type="term" value="P:cytochrome c biosynthetic process"/>
    <property type="evidence" value="ECO:0007669"/>
    <property type="project" value="TreeGrafter"/>
</dbReference>
<evidence type="ECO:0000256" key="7">
    <source>
        <dbReference type="ARBA" id="ARBA00022519"/>
    </source>
</evidence>
<feature type="transmembrane region" description="Helical" evidence="12">
    <location>
        <begin position="15"/>
        <end position="37"/>
    </location>
</feature>
<protein>
    <recommendedName>
        <fullName evidence="4 12">Heme exporter protein D</fullName>
    </recommendedName>
</protein>
<dbReference type="OrthoDB" id="9815607at2"/>
<evidence type="ECO:0000256" key="9">
    <source>
        <dbReference type="ARBA" id="ARBA00022748"/>
    </source>
</evidence>
<dbReference type="AlphaFoldDB" id="A0A1H8I771"/>
<comment type="function">
    <text evidence="1 12">Required for the export of heme to the periplasm for the biogenesis of c-type cytochromes.</text>
</comment>
<dbReference type="RefSeq" id="WP_090634446.1">
    <property type="nucleotide sequence ID" value="NZ_FOCP01000029.1"/>
</dbReference>
<keyword evidence="5 12" id="KW-0813">Transport</keyword>
<dbReference type="GO" id="GO:0005886">
    <property type="term" value="C:plasma membrane"/>
    <property type="evidence" value="ECO:0007669"/>
    <property type="project" value="UniProtKB-SubCell"/>
</dbReference>
<keyword evidence="8 12" id="KW-0812">Transmembrane</keyword>
<dbReference type="Proteomes" id="UP000199459">
    <property type="component" value="Unassembled WGS sequence"/>
</dbReference>
<dbReference type="Pfam" id="PF04995">
    <property type="entry name" value="CcmD"/>
    <property type="match status" value="1"/>
</dbReference>
<evidence type="ECO:0000313" key="15">
    <source>
        <dbReference type="Proteomes" id="UP000199459"/>
    </source>
</evidence>
<keyword evidence="10 12" id="KW-1133">Transmembrane helix</keyword>
<dbReference type="EMBL" id="FOCP01000029">
    <property type="protein sequence ID" value="SEN64037.1"/>
    <property type="molecule type" value="Genomic_DNA"/>
</dbReference>
<dbReference type="GO" id="GO:0015886">
    <property type="term" value="P:heme transport"/>
    <property type="evidence" value="ECO:0007669"/>
    <property type="project" value="InterPro"/>
</dbReference>
<proteinExistence type="inferred from homology"/>
<reference evidence="14 15" key="1">
    <citation type="submission" date="2016-10" db="EMBL/GenBank/DDBJ databases">
        <authorList>
            <person name="de Groot N.N."/>
        </authorList>
    </citation>
    <scope>NUCLEOTIDE SEQUENCE [LARGE SCALE GENOMIC DNA]</scope>
    <source>
        <strain evidence="14 15">Nm22</strain>
    </source>
</reference>
<keyword evidence="6 12" id="KW-1003">Cell membrane</keyword>
<dbReference type="GO" id="GO:0017004">
    <property type="term" value="P:cytochrome complex assembly"/>
    <property type="evidence" value="ECO:0007669"/>
    <property type="project" value="UniProtKB-KW"/>
</dbReference>
<evidence type="ECO:0000256" key="10">
    <source>
        <dbReference type="ARBA" id="ARBA00022989"/>
    </source>
</evidence>
<dbReference type="InterPro" id="IPR052075">
    <property type="entry name" value="Heme_exporter_D"/>
</dbReference>
<evidence type="ECO:0000256" key="3">
    <source>
        <dbReference type="ARBA" id="ARBA00008741"/>
    </source>
</evidence>
<gene>
    <name evidence="14" type="ORF">SAMN05216325_12930</name>
</gene>
<feature type="region of interest" description="Disordered" evidence="13">
    <location>
        <begin position="58"/>
        <end position="97"/>
    </location>
</feature>
<evidence type="ECO:0000256" key="1">
    <source>
        <dbReference type="ARBA" id="ARBA00002442"/>
    </source>
</evidence>
<feature type="compositionally biased region" description="Basic and acidic residues" evidence="13">
    <location>
        <begin position="64"/>
        <end position="91"/>
    </location>
</feature>
<evidence type="ECO:0000256" key="8">
    <source>
        <dbReference type="ARBA" id="ARBA00022692"/>
    </source>
</evidence>
<evidence type="ECO:0000256" key="5">
    <source>
        <dbReference type="ARBA" id="ARBA00022448"/>
    </source>
</evidence>
<organism evidence="14 15">
    <name type="scientific">Nitrosomonas marina</name>
    <dbReference type="NCBI Taxonomy" id="917"/>
    <lineage>
        <taxon>Bacteria</taxon>
        <taxon>Pseudomonadati</taxon>
        <taxon>Pseudomonadota</taxon>
        <taxon>Betaproteobacteria</taxon>
        <taxon>Nitrosomonadales</taxon>
        <taxon>Nitrosomonadaceae</taxon>
        <taxon>Nitrosomonas</taxon>
    </lineage>
</organism>
<evidence type="ECO:0000256" key="12">
    <source>
        <dbReference type="RuleBase" id="RU363101"/>
    </source>
</evidence>
<dbReference type="PANTHER" id="PTHR37531:SF1">
    <property type="entry name" value="HEME EXPORTER PROTEIN D"/>
    <property type="match status" value="1"/>
</dbReference>
<evidence type="ECO:0000256" key="13">
    <source>
        <dbReference type="SAM" id="MobiDB-lite"/>
    </source>
</evidence>
<keyword evidence="7 12" id="KW-0997">Cell inner membrane</keyword>
<evidence type="ECO:0000256" key="11">
    <source>
        <dbReference type="ARBA" id="ARBA00023136"/>
    </source>
</evidence>
<dbReference type="STRING" id="917.SAMN05216326_12945"/>
<name>A0A1H8I771_9PROT</name>
<keyword evidence="11 12" id="KW-0472">Membrane</keyword>
<comment type="similarity">
    <text evidence="3 12">Belongs to the CcmD/CycX/HelD family.</text>
</comment>